<dbReference type="AlphaFoldDB" id="A0A0Q3L226"/>
<dbReference type="InterPro" id="IPR036683">
    <property type="entry name" value="CO_DH_flav_C_dom_sf"/>
</dbReference>
<dbReference type="GO" id="GO:0071949">
    <property type="term" value="F:FAD binding"/>
    <property type="evidence" value="ECO:0007669"/>
    <property type="project" value="InterPro"/>
</dbReference>
<keyword evidence="7" id="KW-1185">Reference proteome</keyword>
<dbReference type="InterPro" id="IPR051312">
    <property type="entry name" value="Diverse_Substr_Oxidored"/>
</dbReference>
<keyword evidence="1" id="KW-0285">Flavoprotein</keyword>
<dbReference type="Proteomes" id="UP000051562">
    <property type="component" value="Unassembled WGS sequence"/>
</dbReference>
<dbReference type="GO" id="GO:0016491">
    <property type="term" value="F:oxidoreductase activity"/>
    <property type="evidence" value="ECO:0007669"/>
    <property type="project" value="UniProtKB-KW"/>
</dbReference>
<dbReference type="RefSeq" id="WP_055727941.1">
    <property type="nucleotide sequence ID" value="NZ_FUYX01000013.1"/>
</dbReference>
<evidence type="ECO:0000313" key="5">
    <source>
        <dbReference type="EMBL" id="KQK30780.1"/>
    </source>
</evidence>
<organism evidence="5 7">
    <name type="scientific">Bosea thiooxidans</name>
    <dbReference type="NCBI Taxonomy" id="53254"/>
    <lineage>
        <taxon>Bacteria</taxon>
        <taxon>Pseudomonadati</taxon>
        <taxon>Pseudomonadota</taxon>
        <taxon>Alphaproteobacteria</taxon>
        <taxon>Hyphomicrobiales</taxon>
        <taxon>Boseaceae</taxon>
        <taxon>Bosea</taxon>
    </lineage>
</organism>
<name>A0A0Q3L226_9HYPH</name>
<dbReference type="OrthoDB" id="9793944at2"/>
<evidence type="ECO:0000313" key="6">
    <source>
        <dbReference type="EMBL" id="SKC07859.1"/>
    </source>
</evidence>
<dbReference type="EMBL" id="FUYX01000013">
    <property type="protein sequence ID" value="SKC07859.1"/>
    <property type="molecule type" value="Genomic_DNA"/>
</dbReference>
<dbReference type="Gene3D" id="3.30.43.10">
    <property type="entry name" value="Uridine Diphospho-n-acetylenolpyruvylglucosamine Reductase, domain 2"/>
    <property type="match status" value="1"/>
</dbReference>
<dbReference type="STRING" id="53254.SAMN05660750_04047"/>
<reference evidence="6 8" key="2">
    <citation type="submission" date="2017-02" db="EMBL/GenBank/DDBJ databases">
        <authorList>
            <person name="Peterson S.W."/>
        </authorList>
    </citation>
    <scope>NUCLEOTIDE SEQUENCE [LARGE SCALE GENOMIC DNA]</scope>
    <source>
        <strain evidence="6 8">DSM 9653</strain>
    </source>
</reference>
<dbReference type="InterPro" id="IPR016166">
    <property type="entry name" value="FAD-bd_PCMH"/>
</dbReference>
<dbReference type="PANTHER" id="PTHR42659:SF2">
    <property type="entry name" value="XANTHINE DEHYDROGENASE SUBUNIT C-RELATED"/>
    <property type="match status" value="1"/>
</dbReference>
<dbReference type="SUPFAM" id="SSF55447">
    <property type="entry name" value="CO dehydrogenase flavoprotein C-terminal domain-like"/>
    <property type="match status" value="1"/>
</dbReference>
<dbReference type="Gene3D" id="3.30.390.50">
    <property type="entry name" value="CO dehydrogenase flavoprotein, C-terminal domain"/>
    <property type="match status" value="1"/>
</dbReference>
<dbReference type="InterPro" id="IPR016169">
    <property type="entry name" value="FAD-bd_PCMH_sub2"/>
</dbReference>
<dbReference type="Pfam" id="PF00941">
    <property type="entry name" value="FAD_binding_5"/>
    <property type="match status" value="1"/>
</dbReference>
<dbReference type="Gene3D" id="3.30.465.10">
    <property type="match status" value="1"/>
</dbReference>
<dbReference type="InterPro" id="IPR016167">
    <property type="entry name" value="FAD-bd_PCMH_sub1"/>
</dbReference>
<reference evidence="5 7" key="1">
    <citation type="submission" date="2015-10" db="EMBL/GenBank/DDBJ databases">
        <title>Draft genome of Bosea thiooxidans.</title>
        <authorList>
            <person name="Wang X."/>
        </authorList>
    </citation>
    <scope>NUCLEOTIDE SEQUENCE [LARGE SCALE GENOMIC DNA]</scope>
    <source>
        <strain evidence="5 7">CGMCC 9174</strain>
    </source>
</reference>
<accession>A0A0Q3L226</accession>
<dbReference type="EMBL" id="LMAR01000033">
    <property type="protein sequence ID" value="KQK30780.1"/>
    <property type="molecule type" value="Genomic_DNA"/>
</dbReference>
<dbReference type="InterPro" id="IPR036318">
    <property type="entry name" value="FAD-bd_PCMH-like_sf"/>
</dbReference>
<dbReference type="PROSITE" id="PS51387">
    <property type="entry name" value="FAD_PCMH"/>
    <property type="match status" value="1"/>
</dbReference>
<evidence type="ECO:0000256" key="2">
    <source>
        <dbReference type="ARBA" id="ARBA00022827"/>
    </source>
</evidence>
<evidence type="ECO:0000256" key="3">
    <source>
        <dbReference type="ARBA" id="ARBA00023002"/>
    </source>
</evidence>
<feature type="domain" description="FAD-binding PCMH-type" evidence="4">
    <location>
        <begin position="1"/>
        <end position="170"/>
    </location>
</feature>
<dbReference type="SUPFAM" id="SSF56176">
    <property type="entry name" value="FAD-binding/transporter-associated domain-like"/>
    <property type="match status" value="1"/>
</dbReference>
<keyword evidence="3" id="KW-0560">Oxidoreductase</keyword>
<dbReference type="InterPro" id="IPR002346">
    <property type="entry name" value="Mopterin_DH_FAD-bd"/>
</dbReference>
<dbReference type="Proteomes" id="UP000190130">
    <property type="component" value="Unassembled WGS sequence"/>
</dbReference>
<evidence type="ECO:0000259" key="4">
    <source>
        <dbReference type="PROSITE" id="PS51387"/>
    </source>
</evidence>
<proteinExistence type="predicted"/>
<dbReference type="SMART" id="SM01092">
    <property type="entry name" value="CO_deh_flav_C"/>
    <property type="match status" value="1"/>
</dbReference>
<keyword evidence="2" id="KW-0274">FAD</keyword>
<protein>
    <submittedName>
        <fullName evidence="5">Carbon monoxide dehydrogenase</fullName>
    </submittedName>
    <submittedName>
        <fullName evidence="6">Carbon-monoxide dehydrogenase medium subunit</fullName>
    </submittedName>
</protein>
<evidence type="ECO:0000313" key="8">
    <source>
        <dbReference type="Proteomes" id="UP000190130"/>
    </source>
</evidence>
<gene>
    <name evidence="5" type="ORF">ARD30_12610</name>
    <name evidence="6" type="ORF">SAMN05660750_04047</name>
</gene>
<dbReference type="InterPro" id="IPR005107">
    <property type="entry name" value="CO_DH_flav_C"/>
</dbReference>
<evidence type="ECO:0000256" key="1">
    <source>
        <dbReference type="ARBA" id="ARBA00022630"/>
    </source>
</evidence>
<sequence>MYAFTYHKPTSARQAATLLAKKEDAKILAGGHTLLPTMKQRLASPSALVDLGACADLKGIARKGRNIVIGAMTTHAEVADSAEVREAIPALALLAGHIGDPHVRHRGTIGGSVANNDPAADYPAALLALGATVVTNKRKLTAEEFFTGLYETALEEGEIITKVSFPLASKAGYAKFRNPASRYAMVGVFVAKRGSEIRVAVTGAGEGGVFRWPEAEAALKARFAPKSLDGLKHTAKGINGDIHADPEYRAHLIGVMAKQAVAQATGKAG</sequence>
<dbReference type="PANTHER" id="PTHR42659">
    <property type="entry name" value="XANTHINE DEHYDROGENASE SUBUNIT C-RELATED"/>
    <property type="match status" value="1"/>
</dbReference>
<evidence type="ECO:0000313" key="7">
    <source>
        <dbReference type="Proteomes" id="UP000051562"/>
    </source>
</evidence>